<accession>A0A6G8IHI7</accession>
<protein>
    <submittedName>
        <fullName evidence="1">OsmC family protein</fullName>
    </submittedName>
</protein>
<dbReference type="InterPro" id="IPR036102">
    <property type="entry name" value="OsmC/Ohrsf"/>
</dbReference>
<keyword evidence="2" id="KW-1185">Reference proteome</keyword>
<dbReference type="Pfam" id="PF02566">
    <property type="entry name" value="OsmC"/>
    <property type="match status" value="1"/>
</dbReference>
<dbReference type="InterPro" id="IPR015946">
    <property type="entry name" value="KH_dom-like_a/b"/>
</dbReference>
<name>A0A6G8IHI7_9BURK</name>
<dbReference type="PANTHER" id="PTHR35368">
    <property type="entry name" value="HYDROPEROXIDE REDUCTASE"/>
    <property type="match status" value="1"/>
</dbReference>
<dbReference type="InterPro" id="IPR052924">
    <property type="entry name" value="OsmC/Ohr_hydroprdx_reductase"/>
</dbReference>
<dbReference type="Proteomes" id="UP000503162">
    <property type="component" value="Chromosome"/>
</dbReference>
<gene>
    <name evidence="1" type="ORF">G9Q37_10365</name>
</gene>
<dbReference type="AlphaFoldDB" id="A0A6G8IHI7"/>
<evidence type="ECO:0000313" key="1">
    <source>
        <dbReference type="EMBL" id="QIM52518.1"/>
    </source>
</evidence>
<dbReference type="InterPro" id="IPR003718">
    <property type="entry name" value="OsmC/Ohr_fam"/>
</dbReference>
<reference evidence="1 2" key="1">
    <citation type="submission" date="2020-03" db="EMBL/GenBank/DDBJ databases">
        <title>Hydrogenophaga sp. nov. isolated from cyanobacterial mat.</title>
        <authorList>
            <person name="Thorat V."/>
            <person name="Kirdat K."/>
            <person name="Tiwarekar B."/>
            <person name="Costa E.D."/>
            <person name="Yadav A."/>
        </authorList>
    </citation>
    <scope>NUCLEOTIDE SEQUENCE [LARGE SCALE GENOMIC DNA]</scope>
    <source>
        <strain evidence="1 2">BA0156</strain>
    </source>
</reference>
<dbReference type="SUPFAM" id="SSF82784">
    <property type="entry name" value="OsmC-like"/>
    <property type="match status" value="1"/>
</dbReference>
<dbReference type="EMBL" id="CP049989">
    <property type="protein sequence ID" value="QIM52518.1"/>
    <property type="molecule type" value="Genomic_DNA"/>
</dbReference>
<dbReference type="KEGG" id="hcz:G9Q37_10365"/>
<proteinExistence type="predicted"/>
<evidence type="ECO:0000313" key="2">
    <source>
        <dbReference type="Proteomes" id="UP000503162"/>
    </source>
</evidence>
<organism evidence="1 2">
    <name type="scientific">Hydrogenophaga crocea</name>
    <dbReference type="NCBI Taxonomy" id="2716225"/>
    <lineage>
        <taxon>Bacteria</taxon>
        <taxon>Pseudomonadati</taxon>
        <taxon>Pseudomonadota</taxon>
        <taxon>Betaproteobacteria</taxon>
        <taxon>Burkholderiales</taxon>
        <taxon>Comamonadaceae</taxon>
        <taxon>Hydrogenophaga</taxon>
    </lineage>
</organism>
<dbReference type="RefSeq" id="WP_166227120.1">
    <property type="nucleotide sequence ID" value="NZ_CP049989.1"/>
</dbReference>
<dbReference type="Gene3D" id="3.30.300.20">
    <property type="match status" value="1"/>
</dbReference>
<sequence>MNTRLFETQSALRARYKQAPELALVTAQARTRSDNPADPFHLQVVPALRDEAAVPVGVHGSVGGPYDAPCPGDLLCAALAACYDASVRMVAQAMGIELTALEVHVQAKVDMRGAMGMGRDLPVGFQSFSTDIHLQAREGTPAEAIEQLRVAAQRCCVVAHTLRSAPEMQTRFHA</sequence>
<dbReference type="PANTHER" id="PTHR35368:SF1">
    <property type="entry name" value="HYDROPEROXIDE REDUCTASE"/>
    <property type="match status" value="1"/>
</dbReference>